<organism evidence="1 2">
    <name type="scientific">Leptospira weilii str. 2006001853</name>
    <dbReference type="NCBI Taxonomy" id="1001589"/>
    <lineage>
        <taxon>Bacteria</taxon>
        <taxon>Pseudomonadati</taxon>
        <taxon>Spirochaetota</taxon>
        <taxon>Spirochaetia</taxon>
        <taxon>Leptospirales</taxon>
        <taxon>Leptospiraceae</taxon>
        <taxon>Leptospira</taxon>
    </lineage>
</organism>
<evidence type="ECO:0000313" key="2">
    <source>
        <dbReference type="Proteomes" id="UP000001338"/>
    </source>
</evidence>
<reference evidence="1 2" key="1">
    <citation type="submission" date="2012-10" db="EMBL/GenBank/DDBJ databases">
        <authorList>
            <person name="Harkins D.M."/>
            <person name="Durkin A.S."/>
            <person name="Brinkac L.M."/>
            <person name="Haft D.H."/>
            <person name="Selengut J.D."/>
            <person name="Sanka R."/>
            <person name="DePew J."/>
            <person name="Purushe J."/>
            <person name="Whelen A.C."/>
            <person name="Vinetz J.M."/>
            <person name="Sutton G.G."/>
            <person name="Nierman W.C."/>
            <person name="Fouts D.E."/>
        </authorList>
    </citation>
    <scope>NUCLEOTIDE SEQUENCE [LARGE SCALE GENOMIC DNA]</scope>
    <source>
        <strain evidence="1 2">2006001853</strain>
    </source>
</reference>
<name>A0A828YZX8_9LEPT</name>
<dbReference type="EMBL" id="AFLV02000060">
    <property type="protein sequence ID" value="EKR63333.1"/>
    <property type="molecule type" value="Genomic_DNA"/>
</dbReference>
<dbReference type="Proteomes" id="UP000001338">
    <property type="component" value="Unassembled WGS sequence"/>
</dbReference>
<protein>
    <submittedName>
        <fullName evidence="1">Uncharacterized protein</fullName>
    </submittedName>
</protein>
<sequence length="51" mass="5834">MSWKKLSVIGAISQKDFHFQIITGSVKSQDLIYFFKYTSKGKSQKDFNSLG</sequence>
<dbReference type="AlphaFoldDB" id="A0A828YZX8"/>
<comment type="caution">
    <text evidence="1">The sequence shown here is derived from an EMBL/GenBank/DDBJ whole genome shotgun (WGS) entry which is preliminary data.</text>
</comment>
<gene>
    <name evidence="1" type="ORF">LEP1GSC036_0519</name>
</gene>
<accession>A0A828YZX8</accession>
<evidence type="ECO:0000313" key="1">
    <source>
        <dbReference type="EMBL" id="EKR63333.1"/>
    </source>
</evidence>
<proteinExistence type="predicted"/>